<evidence type="ECO:0000259" key="13">
    <source>
        <dbReference type="PROSITE" id="PS50835"/>
    </source>
</evidence>
<dbReference type="SUPFAM" id="SSF48726">
    <property type="entry name" value="Immunoglobulin"/>
    <property type="match status" value="9"/>
</dbReference>
<dbReference type="SMART" id="SM00408">
    <property type="entry name" value="IGc2"/>
    <property type="match status" value="5"/>
</dbReference>
<dbReference type="Pfam" id="PF13927">
    <property type="entry name" value="Ig_3"/>
    <property type="match status" value="1"/>
</dbReference>
<proteinExistence type="inferred from homology"/>
<dbReference type="GO" id="GO:0006955">
    <property type="term" value="P:immune response"/>
    <property type="evidence" value="ECO:0007669"/>
    <property type="project" value="UniProtKB-ARBA"/>
</dbReference>
<feature type="domain" description="Ig-like" evidence="13">
    <location>
        <begin position="759"/>
        <end position="845"/>
    </location>
</feature>
<dbReference type="PRINTS" id="PR01472">
    <property type="entry name" value="ICAMVCAM1"/>
</dbReference>
<dbReference type="InterPro" id="IPR047012">
    <property type="entry name" value="ICAM_VCAM"/>
</dbReference>
<evidence type="ECO:0000256" key="2">
    <source>
        <dbReference type="ARBA" id="ARBA00005925"/>
    </source>
</evidence>
<keyword evidence="7 12" id="KW-1133">Transmembrane helix</keyword>
<dbReference type="GO" id="GO:0098609">
    <property type="term" value="P:cell-cell adhesion"/>
    <property type="evidence" value="ECO:0007669"/>
    <property type="project" value="InterPro"/>
</dbReference>
<dbReference type="PROSITE" id="PS50835">
    <property type="entry name" value="IG_LIKE"/>
    <property type="match status" value="4"/>
</dbReference>
<keyword evidence="10" id="KW-0325">Glycoprotein</keyword>
<dbReference type="AlphaFoldDB" id="A0A8D2KV14"/>
<dbReference type="SMART" id="SM00409">
    <property type="entry name" value="IG"/>
    <property type="match status" value="6"/>
</dbReference>
<feature type="domain" description="Ig-like" evidence="13">
    <location>
        <begin position="503"/>
        <end position="579"/>
    </location>
</feature>
<dbReference type="FunFam" id="2.60.40.10:FF:000641">
    <property type="entry name" value="Intercellular adhesion molecule 1"/>
    <property type="match status" value="3"/>
</dbReference>
<feature type="domain" description="Ig-like" evidence="13">
    <location>
        <begin position="422"/>
        <end position="496"/>
    </location>
</feature>
<dbReference type="InterPro" id="IPR003598">
    <property type="entry name" value="Ig_sub2"/>
</dbReference>
<reference evidence="14" key="2">
    <citation type="submission" date="2025-09" db="UniProtKB">
        <authorList>
            <consortium name="Ensembl"/>
        </authorList>
    </citation>
    <scope>IDENTIFICATION</scope>
</reference>
<dbReference type="PANTHER" id="PTHR13771">
    <property type="entry name" value="INTERCELLULAR ADHESION MOLECULE"/>
    <property type="match status" value="1"/>
</dbReference>
<dbReference type="OMA" id="GCPSNWT"/>
<evidence type="ECO:0000256" key="12">
    <source>
        <dbReference type="SAM" id="Phobius"/>
    </source>
</evidence>
<dbReference type="InterPro" id="IPR007110">
    <property type="entry name" value="Ig-like_dom"/>
</dbReference>
<dbReference type="FunFam" id="2.60.40.10:FF:000338">
    <property type="entry name" value="intercellular adhesion molecule 5"/>
    <property type="match status" value="1"/>
</dbReference>
<dbReference type="Gene3D" id="2.60.40.10">
    <property type="entry name" value="Immunoglobulins"/>
    <property type="match status" value="9"/>
</dbReference>
<dbReference type="GO" id="GO:0005886">
    <property type="term" value="C:plasma membrane"/>
    <property type="evidence" value="ECO:0007669"/>
    <property type="project" value="TreeGrafter"/>
</dbReference>
<dbReference type="Pfam" id="PF21146">
    <property type="entry name" value="ICAM1_3_5_D2"/>
    <property type="match status" value="1"/>
</dbReference>
<keyword evidence="6" id="KW-0130">Cell adhesion</keyword>
<dbReference type="InterPro" id="IPR036179">
    <property type="entry name" value="Ig-like_dom_sf"/>
</dbReference>
<dbReference type="InterPro" id="IPR013783">
    <property type="entry name" value="Ig-like_fold"/>
</dbReference>
<dbReference type="InterPro" id="IPR003987">
    <property type="entry name" value="ICAM_VCAM_N"/>
</dbReference>
<feature type="domain" description="Ig-like" evidence="13">
    <location>
        <begin position="678"/>
        <end position="754"/>
    </location>
</feature>
<evidence type="ECO:0000256" key="8">
    <source>
        <dbReference type="ARBA" id="ARBA00023136"/>
    </source>
</evidence>
<dbReference type="InterPro" id="IPR003599">
    <property type="entry name" value="Ig_sub"/>
</dbReference>
<keyword evidence="11" id="KW-0393">Immunoglobulin domain</keyword>
<evidence type="ECO:0000256" key="10">
    <source>
        <dbReference type="ARBA" id="ARBA00023180"/>
    </source>
</evidence>
<dbReference type="FunFam" id="2.60.40.10:FF:000194">
    <property type="entry name" value="Intercellular adhesion molecule 1"/>
    <property type="match status" value="1"/>
</dbReference>
<comment type="subcellular location">
    <subcellularLocation>
        <location evidence="1">Membrane</location>
        <topology evidence="1">Single-pass type I membrane protein</topology>
    </subcellularLocation>
</comment>
<evidence type="ECO:0000256" key="11">
    <source>
        <dbReference type="ARBA" id="ARBA00023319"/>
    </source>
</evidence>
<dbReference type="InterPro" id="IPR048679">
    <property type="entry name" value="ICAM1_3_5_D2"/>
</dbReference>
<name>A0A8D2KV14_VARKO</name>
<evidence type="ECO:0000256" key="5">
    <source>
        <dbReference type="ARBA" id="ARBA00022737"/>
    </source>
</evidence>
<keyword evidence="8 12" id="KW-0472">Membrane</keyword>
<evidence type="ECO:0000313" key="14">
    <source>
        <dbReference type="Ensembl" id="ENSVKKP00000009252.1"/>
    </source>
</evidence>
<sequence>MGALGVTSSLISARWEFLDYPFPFCLAIPWQNACGCPVSEVEQHVFDVTTWPENPVVEHGGSLWLNCSTSCQEADAKGGLETSLIKEWRDNGTGWAAFQLVNITEWASATECSFSCYGEHKSARANIVVYQIPEQVALDPVPVMEVGRVYNLTCWVANVAPIRNLTVTLHKGKEKLHEEAFEMHGAPEASDVVVAYAITVQQEDHRKEVTCHATLDLRPHGPLLEKTSLSKVLRVFVDPQLHASHYVEADSNMTVQCDVVRAFPVEEAQFDLTLGEERLNTSISVSGAAVQAQTQASSLRAGNHTLTCTVSLGPVTKSAVEMVQVYSFPEPSLEIHPPQTLANSPVTITCDAPAFQPSSISLQLKNASGKILASGDQAPLQFNLKAQEEDDGREFICQVELTIGGDKITKRTSANLTVFYVPGMDESTCPSSPTWVEGTPQVLHCMAKGNPKPSVICTKDGLARNMEREEQVNRSHAGLYNCTATSELGSSSRTVTVHVEYEPQLDESNCPSNQTWLEGSLQKLSCQADGIPVAEVSCMKDGNVYDTRKAQNVTQNHAGVYRCNATNPHGSSSRMVTIQVEYEPEMDDSSCPQNWTWTAGEEQMFTCFAWGNPEPVVECTKDGIAYTEGVPTPEVVCTKDGMPFYLGHGEEIPIYNGTLWCNATNRHGTVAKTIMIAPKMDETSCPSNQTWLEGTLQALTCKANGTPTPLVFCMKEGATEDFRSERNVSRNDSGLYRCKATNGHGTESWMVNVQVEYRPVISTLAVSASLPIRRGDNVSITCQADGSPAASYTWKVPQASNLNYASNSSTVSIVGADGQNSGVYECTARNKHGRKAAQNILRSASSFADHWLYIVVVIAIAGATMLVLGGMAGVIYYLKSTACKKGEYNVRDAENSTEATCLNRERPCDGDIYGIQLTRT</sequence>
<dbReference type="InterPro" id="IPR013768">
    <property type="entry name" value="ICAM_N"/>
</dbReference>
<keyword evidence="15" id="KW-1185">Reference proteome</keyword>
<dbReference type="Ensembl" id="ENSVKKT00000009485.1">
    <property type="protein sequence ID" value="ENSVKKP00000009252.1"/>
    <property type="gene ID" value="ENSVKKG00000006552.1"/>
</dbReference>
<dbReference type="Pfam" id="PF03921">
    <property type="entry name" value="ICAM_N"/>
    <property type="match status" value="1"/>
</dbReference>
<keyword evidence="9" id="KW-1015">Disulfide bond</keyword>
<dbReference type="GO" id="GO:1901701">
    <property type="term" value="P:cellular response to oxygen-containing compound"/>
    <property type="evidence" value="ECO:0007669"/>
    <property type="project" value="UniProtKB-ARBA"/>
</dbReference>
<dbReference type="PANTHER" id="PTHR13771:SF9">
    <property type="entry name" value="INTERCELLULAR ADHESION MOLECULE 5"/>
    <property type="match status" value="1"/>
</dbReference>
<accession>A0A8D2KV14</accession>
<evidence type="ECO:0000256" key="4">
    <source>
        <dbReference type="ARBA" id="ARBA00022729"/>
    </source>
</evidence>
<feature type="transmembrane region" description="Helical" evidence="12">
    <location>
        <begin position="851"/>
        <end position="878"/>
    </location>
</feature>
<protein>
    <recommendedName>
        <fullName evidence="13">Ig-like domain-containing protein</fullName>
    </recommendedName>
</protein>
<organism evidence="14 15">
    <name type="scientific">Varanus komodoensis</name>
    <name type="common">Komodo dragon</name>
    <dbReference type="NCBI Taxonomy" id="61221"/>
    <lineage>
        <taxon>Eukaryota</taxon>
        <taxon>Metazoa</taxon>
        <taxon>Chordata</taxon>
        <taxon>Craniata</taxon>
        <taxon>Vertebrata</taxon>
        <taxon>Euteleostomi</taxon>
        <taxon>Lepidosauria</taxon>
        <taxon>Squamata</taxon>
        <taxon>Bifurcata</taxon>
        <taxon>Unidentata</taxon>
        <taxon>Episquamata</taxon>
        <taxon>Toxicofera</taxon>
        <taxon>Anguimorpha</taxon>
        <taxon>Paleoanguimorpha</taxon>
        <taxon>Varanoidea</taxon>
        <taxon>Varanidae</taxon>
        <taxon>Varanus</taxon>
    </lineage>
</organism>
<evidence type="ECO:0000256" key="6">
    <source>
        <dbReference type="ARBA" id="ARBA00022889"/>
    </source>
</evidence>
<keyword evidence="5" id="KW-0677">Repeat</keyword>
<evidence type="ECO:0000256" key="7">
    <source>
        <dbReference type="ARBA" id="ARBA00022989"/>
    </source>
</evidence>
<evidence type="ECO:0000256" key="9">
    <source>
        <dbReference type="ARBA" id="ARBA00023157"/>
    </source>
</evidence>
<dbReference type="Pfam" id="PF13895">
    <property type="entry name" value="Ig_2"/>
    <property type="match status" value="2"/>
</dbReference>
<evidence type="ECO:0000256" key="3">
    <source>
        <dbReference type="ARBA" id="ARBA00022692"/>
    </source>
</evidence>
<keyword evidence="3 12" id="KW-0812">Transmembrane</keyword>
<keyword evidence="4" id="KW-0732">Signal</keyword>
<dbReference type="GO" id="GO:0005178">
    <property type="term" value="F:integrin binding"/>
    <property type="evidence" value="ECO:0007669"/>
    <property type="project" value="InterPro"/>
</dbReference>
<comment type="similarity">
    <text evidence="2">Belongs to the immunoglobulin superfamily. ICAM family.</text>
</comment>
<dbReference type="Proteomes" id="UP000694545">
    <property type="component" value="Unplaced"/>
</dbReference>
<evidence type="ECO:0000256" key="1">
    <source>
        <dbReference type="ARBA" id="ARBA00004479"/>
    </source>
</evidence>
<evidence type="ECO:0000313" key="15">
    <source>
        <dbReference type="Proteomes" id="UP000694545"/>
    </source>
</evidence>
<reference evidence="14" key="1">
    <citation type="submission" date="2025-08" db="UniProtKB">
        <authorList>
            <consortium name="Ensembl"/>
        </authorList>
    </citation>
    <scope>IDENTIFICATION</scope>
</reference>